<accession>A0AAW4L3J7</accession>
<organism evidence="1 2">
    <name type="scientific">Geoanaerobacter pelophilus</name>
    <dbReference type="NCBI Taxonomy" id="60036"/>
    <lineage>
        <taxon>Bacteria</taxon>
        <taxon>Pseudomonadati</taxon>
        <taxon>Thermodesulfobacteriota</taxon>
        <taxon>Desulfuromonadia</taxon>
        <taxon>Geobacterales</taxon>
        <taxon>Geobacteraceae</taxon>
        <taxon>Geoanaerobacter</taxon>
    </lineage>
</organism>
<evidence type="ECO:0000313" key="1">
    <source>
        <dbReference type="EMBL" id="MBT0664122.1"/>
    </source>
</evidence>
<dbReference type="RefSeq" id="WP_214170887.1">
    <property type="nucleotide sequence ID" value="NZ_JAHCVJ010000002.1"/>
</dbReference>
<keyword evidence="2" id="KW-1185">Reference proteome</keyword>
<sequence>MRIDIDKLNQIVETMYVAVVSRAFGSDGTLALRHLLSMIKTVYVHVDPELTQGTLVIFKPIADGNLIDRYGQPTIFRDLTNLCQAYDMNNGNCSLMVQDGNGDYWLWNDVAVDCAELSAVGIVYQYAHRNESFVVQGADTPVINPCPTFASVFAIPTFGELSDALENYSARAIRFSSCPIFSECWHSGPRSDRLFFKPGPEETMRNSLTYYLKTVLPDAEVRPEQVVDDSHPVDIKVTWMLTSKLALIEIKWLGKSLNDEGNFVTYTDARAREGAQQLNDYLDGNQQQAPVHTTMGYLVVIDGRRYGLNTASTSVNAANGAHYRNQEIAYAPEFHTIRPDFARPIRMFAEPICR</sequence>
<dbReference type="EMBL" id="JAHCVJ010000002">
    <property type="protein sequence ID" value="MBT0664122.1"/>
    <property type="molecule type" value="Genomic_DNA"/>
</dbReference>
<dbReference type="AlphaFoldDB" id="A0AAW4L3J7"/>
<gene>
    <name evidence="1" type="ORF">KI809_07385</name>
</gene>
<name>A0AAW4L3J7_9BACT</name>
<protein>
    <submittedName>
        <fullName evidence="1">Uncharacterized protein</fullName>
    </submittedName>
</protein>
<reference evidence="1 2" key="1">
    <citation type="submission" date="2021-05" db="EMBL/GenBank/DDBJ databases">
        <title>The draft genome of Geobacter pelophilus DSM 12255.</title>
        <authorList>
            <person name="Xu Z."/>
            <person name="Masuda Y."/>
            <person name="Itoh H."/>
            <person name="Senoo K."/>
        </authorList>
    </citation>
    <scope>NUCLEOTIDE SEQUENCE [LARGE SCALE GENOMIC DNA]</scope>
    <source>
        <strain evidence="1 2">DSM 12255</strain>
    </source>
</reference>
<proteinExistence type="predicted"/>
<dbReference type="Proteomes" id="UP000811899">
    <property type="component" value="Unassembled WGS sequence"/>
</dbReference>
<evidence type="ECO:0000313" key="2">
    <source>
        <dbReference type="Proteomes" id="UP000811899"/>
    </source>
</evidence>
<comment type="caution">
    <text evidence="1">The sequence shown here is derived from an EMBL/GenBank/DDBJ whole genome shotgun (WGS) entry which is preliminary data.</text>
</comment>